<name>A0ABP8NVQ1_9NOCA</name>
<protein>
    <submittedName>
        <fullName evidence="1">Uncharacterized protein</fullName>
    </submittedName>
</protein>
<organism evidence="1 2">
    <name type="scientific">Rhodococcus olei</name>
    <dbReference type="NCBI Taxonomy" id="2161675"/>
    <lineage>
        <taxon>Bacteria</taxon>
        <taxon>Bacillati</taxon>
        <taxon>Actinomycetota</taxon>
        <taxon>Actinomycetes</taxon>
        <taxon>Mycobacteriales</taxon>
        <taxon>Nocardiaceae</taxon>
        <taxon>Rhodococcus</taxon>
    </lineage>
</organism>
<proteinExistence type="predicted"/>
<keyword evidence="2" id="KW-1185">Reference proteome</keyword>
<dbReference type="Proteomes" id="UP001501183">
    <property type="component" value="Unassembled WGS sequence"/>
</dbReference>
<evidence type="ECO:0000313" key="1">
    <source>
        <dbReference type="EMBL" id="GAA4472547.1"/>
    </source>
</evidence>
<sequence length="124" mass="12337">MHGAWPRSSCNPIGPCDVVRVTAALPEVDTSVVVGAFTGLGGCCGVDGYSHDTVAADGAGAAGSAGYAERSGACCVVRVAEGVADAVPPLSLSDEEQAVATSASPTPVAARSVRIVEVRIMPPR</sequence>
<accession>A0ABP8NVQ1</accession>
<gene>
    <name evidence="1" type="ORF">GCM10023094_04760</name>
</gene>
<comment type="caution">
    <text evidence="1">The sequence shown here is derived from an EMBL/GenBank/DDBJ whole genome shotgun (WGS) entry which is preliminary data.</text>
</comment>
<evidence type="ECO:0000313" key="2">
    <source>
        <dbReference type="Proteomes" id="UP001501183"/>
    </source>
</evidence>
<dbReference type="EMBL" id="BAABFB010000017">
    <property type="protein sequence ID" value="GAA4472547.1"/>
    <property type="molecule type" value="Genomic_DNA"/>
</dbReference>
<reference evidence="2" key="1">
    <citation type="journal article" date="2019" name="Int. J. Syst. Evol. Microbiol.">
        <title>The Global Catalogue of Microorganisms (GCM) 10K type strain sequencing project: providing services to taxonomists for standard genome sequencing and annotation.</title>
        <authorList>
            <consortium name="The Broad Institute Genomics Platform"/>
            <consortium name="The Broad Institute Genome Sequencing Center for Infectious Disease"/>
            <person name="Wu L."/>
            <person name="Ma J."/>
        </authorList>
    </citation>
    <scope>NUCLEOTIDE SEQUENCE [LARGE SCALE GENOMIC DNA]</scope>
    <source>
        <strain evidence="2">JCM 32206</strain>
    </source>
</reference>